<dbReference type="Gene3D" id="1.10.10.10">
    <property type="entry name" value="Winged helix-like DNA-binding domain superfamily/Winged helix DNA-binding domain"/>
    <property type="match status" value="1"/>
</dbReference>
<evidence type="ECO:0000313" key="5">
    <source>
        <dbReference type="EMBL" id="GAB95231.1"/>
    </source>
</evidence>
<dbReference type="GO" id="GO:0003700">
    <property type="term" value="F:DNA-binding transcription factor activity"/>
    <property type="evidence" value="ECO:0007669"/>
    <property type="project" value="InterPro"/>
</dbReference>
<evidence type="ECO:0000259" key="4">
    <source>
        <dbReference type="PROSITE" id="PS50949"/>
    </source>
</evidence>
<sequence>MNASVRIDLADPTPPYEQLRRQLARLITAGTLAEGTRLAPVRRLADDLALATGTVARAYRMLGADGLVTTARGAGTRVAAQRNTLTAAQRRTQLAELARAYVDGARHLGTPDDQIESALTKALKD</sequence>
<gene>
    <name evidence="5" type="ORF">KILIM_017_00770</name>
</gene>
<dbReference type="CDD" id="cd07377">
    <property type="entry name" value="WHTH_GntR"/>
    <property type="match status" value="1"/>
</dbReference>
<dbReference type="Pfam" id="PF00392">
    <property type="entry name" value="GntR"/>
    <property type="match status" value="1"/>
</dbReference>
<dbReference type="RefSeq" id="WP_006591763.1">
    <property type="nucleotide sequence ID" value="NZ_BAHD01000017.1"/>
</dbReference>
<keyword evidence="3" id="KW-0804">Transcription</keyword>
<evidence type="ECO:0000313" key="6">
    <source>
        <dbReference type="Proteomes" id="UP000008366"/>
    </source>
</evidence>
<dbReference type="InterPro" id="IPR036390">
    <property type="entry name" value="WH_DNA-bd_sf"/>
</dbReference>
<evidence type="ECO:0000256" key="1">
    <source>
        <dbReference type="ARBA" id="ARBA00023015"/>
    </source>
</evidence>
<proteinExistence type="predicted"/>
<organism evidence="5 6">
    <name type="scientific">Kineosphaera limosa NBRC 100340</name>
    <dbReference type="NCBI Taxonomy" id="1184609"/>
    <lineage>
        <taxon>Bacteria</taxon>
        <taxon>Bacillati</taxon>
        <taxon>Actinomycetota</taxon>
        <taxon>Actinomycetes</taxon>
        <taxon>Micrococcales</taxon>
        <taxon>Dermatophilaceae</taxon>
        <taxon>Kineosphaera</taxon>
    </lineage>
</organism>
<dbReference type="PANTHER" id="PTHR38445:SF9">
    <property type="entry name" value="HTH-TYPE TRANSCRIPTIONAL REPRESSOR YTRA"/>
    <property type="match status" value="1"/>
</dbReference>
<evidence type="ECO:0000256" key="3">
    <source>
        <dbReference type="ARBA" id="ARBA00023163"/>
    </source>
</evidence>
<dbReference type="eggNOG" id="COG1725">
    <property type="taxonomic scope" value="Bacteria"/>
</dbReference>
<name>K6WN39_9MICO</name>
<dbReference type="Proteomes" id="UP000008366">
    <property type="component" value="Unassembled WGS sequence"/>
</dbReference>
<dbReference type="OrthoDB" id="4307011at2"/>
<reference evidence="5 6" key="1">
    <citation type="submission" date="2012-08" db="EMBL/GenBank/DDBJ databases">
        <title>Whole genome shotgun sequence of Kineosphaera limosa NBRC 100340.</title>
        <authorList>
            <person name="Yoshida I."/>
            <person name="Isaki S."/>
            <person name="Hosoyama A."/>
            <person name="Tsuchikane K."/>
            <person name="Katsumata H."/>
            <person name="Ando Y."/>
            <person name="Ohji S."/>
            <person name="Hamada M."/>
            <person name="Tamura T."/>
            <person name="Yamazoe A."/>
            <person name="Yamazaki S."/>
            <person name="Fujita N."/>
        </authorList>
    </citation>
    <scope>NUCLEOTIDE SEQUENCE [LARGE SCALE GENOMIC DNA]</scope>
    <source>
        <strain evidence="5 6">NBRC 100340</strain>
    </source>
</reference>
<keyword evidence="1" id="KW-0805">Transcription regulation</keyword>
<dbReference type="SUPFAM" id="SSF46785">
    <property type="entry name" value="Winged helix' DNA-binding domain"/>
    <property type="match status" value="1"/>
</dbReference>
<dbReference type="InterPro" id="IPR000524">
    <property type="entry name" value="Tscrpt_reg_HTH_GntR"/>
</dbReference>
<dbReference type="SMART" id="SM00345">
    <property type="entry name" value="HTH_GNTR"/>
    <property type="match status" value="1"/>
</dbReference>
<dbReference type="InterPro" id="IPR036388">
    <property type="entry name" value="WH-like_DNA-bd_sf"/>
</dbReference>
<evidence type="ECO:0000256" key="2">
    <source>
        <dbReference type="ARBA" id="ARBA00023125"/>
    </source>
</evidence>
<dbReference type="PANTHER" id="PTHR38445">
    <property type="entry name" value="HTH-TYPE TRANSCRIPTIONAL REPRESSOR YTRA"/>
    <property type="match status" value="1"/>
</dbReference>
<dbReference type="PROSITE" id="PS50949">
    <property type="entry name" value="HTH_GNTR"/>
    <property type="match status" value="1"/>
</dbReference>
<dbReference type="GO" id="GO:0003677">
    <property type="term" value="F:DNA binding"/>
    <property type="evidence" value="ECO:0007669"/>
    <property type="project" value="UniProtKB-KW"/>
</dbReference>
<protein>
    <submittedName>
        <fullName evidence="5">Putative GntR family transcriptional regulator</fullName>
    </submittedName>
</protein>
<comment type="caution">
    <text evidence="5">The sequence shown here is derived from an EMBL/GenBank/DDBJ whole genome shotgun (WGS) entry which is preliminary data.</text>
</comment>
<accession>K6WN39</accession>
<keyword evidence="6" id="KW-1185">Reference proteome</keyword>
<dbReference type="AlphaFoldDB" id="K6WN39"/>
<feature type="domain" description="HTH gntR-type" evidence="4">
    <location>
        <begin position="13"/>
        <end position="81"/>
    </location>
</feature>
<dbReference type="EMBL" id="BAHD01000017">
    <property type="protein sequence ID" value="GAB95231.1"/>
    <property type="molecule type" value="Genomic_DNA"/>
</dbReference>
<dbReference type="STRING" id="1184609.KILIM_017_00770"/>
<keyword evidence="2" id="KW-0238">DNA-binding</keyword>